<dbReference type="Pfam" id="PF02018">
    <property type="entry name" value="CBM_4_9"/>
    <property type="match status" value="1"/>
</dbReference>
<evidence type="ECO:0000256" key="5">
    <source>
        <dbReference type="ARBA" id="ARBA00022729"/>
    </source>
</evidence>
<sequence>MKYTNKILLGALAVGALSGCTDDSMLPYDVGAKPESLSQYEYLNNYDVLKSYVDRTENPNFKLGIALAATDYINGDQVYSLACSNFDEMTAGNEMKYASIVSDDGTMNFSTVTSFIDAARQAGMTIYGHTLAWHSQQNNTYLNSLIAPIVIPGEAGNGGYCMILKNATASANIWDAQTWYQLPTPLQSGTTYTLSFMARASAAYNDTQIYLQCSDGGNQEYPGGFNVGTEWQQINFTFTPTGATVDKIAFNFGTAAINIYIDNVSLTGGSATESLIPNGDFEDGTITGWTGWTPGNFETISEDGEGYSEGGSEPAYDESVITSSDFENGIGSWGGWGGSATRGQSAQGGGYESDYSFEIVNPTASANAWDVQVAWDFAAPLVQGGTYRLNMMIKGSVEGSITAGLQRKSDYAGAGDFPAIPISTEWTEYNAEITVNGGGADCADRFLFSIGNYAGTINIDNITLCYLNPEGGGGGQTIEMTPEEKKDTLTWAMDNWIKGMMEACGGYVTTWEAANETVSGADADGDGWYDLQSATNGDPETNFYWQDYLGNEDYVPIVTKAAERYFAEYGGNPADLKLFVNDYNLESWWDGNQKLKSLIHWIEVWEANGAKIDGIGTQMHVSYILNEADQKAQEDAIVNMFQLMAATGKLIKISELDMGIVEKAFGEGIKTENVTFDQQLKMAEFYQFIIDKYFEIIPAAQRYGITQWCITDSPAESGWRGGEPVGLWDLNYSRKPAYGGFANGLAGEVIVEPSASVSNE</sequence>
<keyword evidence="9" id="KW-0326">Glycosidase</keyword>
<evidence type="ECO:0000256" key="8">
    <source>
        <dbReference type="ARBA" id="ARBA00023277"/>
    </source>
</evidence>
<dbReference type="SUPFAM" id="SSF49785">
    <property type="entry name" value="Galactose-binding domain-like"/>
    <property type="match status" value="2"/>
</dbReference>
<keyword evidence="4" id="KW-0858">Xylan degradation</keyword>
<evidence type="ECO:0000313" key="12">
    <source>
        <dbReference type="EMBL" id="MDN0049364.1"/>
    </source>
</evidence>
<dbReference type="PANTHER" id="PTHR31490:SF88">
    <property type="entry name" value="BETA-XYLANASE"/>
    <property type="match status" value="1"/>
</dbReference>
<accession>A0ABT7X5P4</accession>
<evidence type="ECO:0000256" key="2">
    <source>
        <dbReference type="ARBA" id="ARBA00007495"/>
    </source>
</evidence>
<keyword evidence="5" id="KW-0732">Signal</keyword>
<dbReference type="SUPFAM" id="SSF51445">
    <property type="entry name" value="(Trans)glycosidases"/>
    <property type="match status" value="1"/>
</dbReference>
<dbReference type="InterPro" id="IPR003305">
    <property type="entry name" value="CenC_carb-bd"/>
</dbReference>
<evidence type="ECO:0000256" key="1">
    <source>
        <dbReference type="ARBA" id="ARBA00000681"/>
    </source>
</evidence>
<protein>
    <recommendedName>
        <fullName evidence="3">endo-1,4-beta-xylanase</fullName>
        <ecNumber evidence="3">3.2.1.8</ecNumber>
    </recommendedName>
</protein>
<dbReference type="Gene3D" id="2.60.120.260">
    <property type="entry name" value="Galactose-binding domain-like"/>
    <property type="match status" value="2"/>
</dbReference>
<evidence type="ECO:0000256" key="7">
    <source>
        <dbReference type="ARBA" id="ARBA00022801"/>
    </source>
</evidence>
<proteinExistence type="inferred from homology"/>
<dbReference type="RefSeq" id="WP_301639692.1">
    <property type="nucleotide sequence ID" value="NZ_JAUEII010000015.1"/>
</dbReference>
<comment type="catalytic activity">
    <reaction evidence="1">
        <text>Endohydrolysis of (1-&gt;4)-beta-D-xylosidic linkages in xylans.</text>
        <dbReference type="EC" id="3.2.1.8"/>
    </reaction>
</comment>
<dbReference type="InterPro" id="IPR008979">
    <property type="entry name" value="Galactose-bd-like_sf"/>
</dbReference>
<feature type="domain" description="GH10" evidence="11">
    <location>
        <begin position="435"/>
        <end position="745"/>
    </location>
</feature>
<reference evidence="12" key="1">
    <citation type="submission" date="2023-06" db="EMBL/GenBank/DDBJ databases">
        <authorList>
            <person name="Zeman M."/>
            <person name="Kubasova T."/>
            <person name="Jahodarova E."/>
            <person name="Nykrynova M."/>
            <person name="Rychlik I."/>
        </authorList>
    </citation>
    <scope>NUCLEOTIDE SEQUENCE</scope>
    <source>
        <strain evidence="12">84_SSukc20</strain>
    </source>
</reference>
<organism evidence="12 13">
    <name type="scientific">Bacteroides gallinaceum</name>
    <dbReference type="NCBI Taxonomy" id="1462571"/>
    <lineage>
        <taxon>Bacteria</taxon>
        <taxon>Pseudomonadati</taxon>
        <taxon>Bacteroidota</taxon>
        <taxon>Bacteroidia</taxon>
        <taxon>Bacteroidales</taxon>
        <taxon>Bacteroidaceae</taxon>
        <taxon>Bacteroides</taxon>
    </lineage>
</organism>
<name>A0ABT7X5P4_9BACE</name>
<dbReference type="Pfam" id="PF00331">
    <property type="entry name" value="Glyco_hydro_10"/>
    <property type="match status" value="2"/>
</dbReference>
<keyword evidence="6" id="KW-0677">Repeat</keyword>
<dbReference type="PANTHER" id="PTHR31490">
    <property type="entry name" value="GLYCOSYL HYDROLASE"/>
    <property type="match status" value="1"/>
</dbReference>
<evidence type="ECO:0000256" key="3">
    <source>
        <dbReference type="ARBA" id="ARBA00012590"/>
    </source>
</evidence>
<keyword evidence="10" id="KW-0624">Polysaccharide degradation</keyword>
<comment type="similarity">
    <text evidence="2">Belongs to the glycosyl hydrolase 10 (cellulase F) family.</text>
</comment>
<dbReference type="Gene3D" id="3.20.20.80">
    <property type="entry name" value="Glycosidases"/>
    <property type="match status" value="2"/>
</dbReference>
<dbReference type="InterPro" id="IPR044846">
    <property type="entry name" value="GH10"/>
</dbReference>
<dbReference type="EMBL" id="JAUEII010000015">
    <property type="protein sequence ID" value="MDN0049364.1"/>
    <property type="molecule type" value="Genomic_DNA"/>
</dbReference>
<dbReference type="PROSITE" id="PS51257">
    <property type="entry name" value="PROKAR_LIPOPROTEIN"/>
    <property type="match status" value="1"/>
</dbReference>
<keyword evidence="7" id="KW-0378">Hydrolase</keyword>
<reference evidence="12" key="2">
    <citation type="submission" date="2024-05" db="EMBL/GenBank/DDBJ databases">
        <title>Identification and characterization of horizontal gene transfer across gut microbiota members of farm animals based on homology search.</title>
        <authorList>
            <person name="Schwarzerova J."/>
            <person name="Nykrynova M."/>
            <person name="Jureckova K."/>
            <person name="Cejkova D."/>
            <person name="Rychlik I."/>
        </authorList>
    </citation>
    <scope>NUCLEOTIDE SEQUENCE</scope>
    <source>
        <strain evidence="12">84_SSukc20</strain>
    </source>
</reference>
<evidence type="ECO:0000313" key="13">
    <source>
        <dbReference type="Proteomes" id="UP001167871"/>
    </source>
</evidence>
<dbReference type="InterPro" id="IPR017853">
    <property type="entry name" value="GH"/>
</dbReference>
<keyword evidence="8" id="KW-0119">Carbohydrate metabolism</keyword>
<dbReference type="Proteomes" id="UP001167871">
    <property type="component" value="Unassembled WGS sequence"/>
</dbReference>
<dbReference type="SMART" id="SM00633">
    <property type="entry name" value="Glyco_10"/>
    <property type="match status" value="1"/>
</dbReference>
<evidence type="ECO:0000256" key="6">
    <source>
        <dbReference type="ARBA" id="ARBA00022737"/>
    </source>
</evidence>
<dbReference type="EC" id="3.2.1.8" evidence="3"/>
<evidence type="ECO:0000256" key="4">
    <source>
        <dbReference type="ARBA" id="ARBA00022651"/>
    </source>
</evidence>
<gene>
    <name evidence="12" type="ORF">QVO10_08195</name>
</gene>
<keyword evidence="13" id="KW-1185">Reference proteome</keyword>
<evidence type="ECO:0000259" key="11">
    <source>
        <dbReference type="SMART" id="SM00633"/>
    </source>
</evidence>
<evidence type="ECO:0000256" key="10">
    <source>
        <dbReference type="ARBA" id="ARBA00023326"/>
    </source>
</evidence>
<comment type="caution">
    <text evidence="12">The sequence shown here is derived from an EMBL/GenBank/DDBJ whole genome shotgun (WGS) entry which is preliminary data.</text>
</comment>
<dbReference type="InterPro" id="IPR001000">
    <property type="entry name" value="GH10_dom"/>
</dbReference>
<evidence type="ECO:0000256" key="9">
    <source>
        <dbReference type="ARBA" id="ARBA00023295"/>
    </source>
</evidence>